<evidence type="ECO:0000313" key="3">
    <source>
        <dbReference type="Proteomes" id="UP001589692"/>
    </source>
</evidence>
<feature type="compositionally biased region" description="Polar residues" evidence="1">
    <location>
        <begin position="1"/>
        <end position="28"/>
    </location>
</feature>
<evidence type="ECO:0000256" key="1">
    <source>
        <dbReference type="SAM" id="MobiDB-lite"/>
    </source>
</evidence>
<sequence>STRFNSPSIRQQKTDGQTKQVGGQNWTPVTPPEGSIFHAETQHVIALRLAPADKVDLYTEFEPG</sequence>
<reference evidence="2 3" key="1">
    <citation type="submission" date="2024-09" db="EMBL/GenBank/DDBJ databases">
        <authorList>
            <person name="Sun Q."/>
            <person name="Mori K."/>
        </authorList>
    </citation>
    <scope>NUCLEOTIDE SEQUENCE [LARGE SCALE GENOMIC DNA]</scope>
    <source>
        <strain evidence="2 3">TBRC 4938</strain>
    </source>
</reference>
<evidence type="ECO:0000313" key="2">
    <source>
        <dbReference type="EMBL" id="MFB9952561.1"/>
    </source>
</evidence>
<organism evidence="2 3">
    <name type="scientific">Rhizobium puerariae</name>
    <dbReference type="NCBI Taxonomy" id="1585791"/>
    <lineage>
        <taxon>Bacteria</taxon>
        <taxon>Pseudomonadati</taxon>
        <taxon>Pseudomonadota</taxon>
        <taxon>Alphaproteobacteria</taxon>
        <taxon>Hyphomicrobiales</taxon>
        <taxon>Rhizobiaceae</taxon>
        <taxon>Rhizobium/Agrobacterium group</taxon>
        <taxon>Rhizobium</taxon>
    </lineage>
</organism>
<gene>
    <name evidence="2" type="ORF">ACFFP0_27265</name>
</gene>
<protein>
    <submittedName>
        <fullName evidence="2">Uncharacterized protein</fullName>
    </submittedName>
</protein>
<accession>A0ABV6APL1</accession>
<feature type="non-terminal residue" evidence="2">
    <location>
        <position position="1"/>
    </location>
</feature>
<proteinExistence type="predicted"/>
<dbReference type="EMBL" id="JBHMAA010000035">
    <property type="protein sequence ID" value="MFB9952561.1"/>
    <property type="molecule type" value="Genomic_DNA"/>
</dbReference>
<name>A0ABV6APL1_9HYPH</name>
<feature type="region of interest" description="Disordered" evidence="1">
    <location>
        <begin position="1"/>
        <end position="35"/>
    </location>
</feature>
<dbReference type="RefSeq" id="WP_377265366.1">
    <property type="nucleotide sequence ID" value="NZ_JBHMAA010000035.1"/>
</dbReference>
<keyword evidence="3" id="KW-1185">Reference proteome</keyword>
<comment type="caution">
    <text evidence="2">The sequence shown here is derived from an EMBL/GenBank/DDBJ whole genome shotgun (WGS) entry which is preliminary data.</text>
</comment>
<dbReference type="Proteomes" id="UP001589692">
    <property type="component" value="Unassembled WGS sequence"/>
</dbReference>